<feature type="compositionally biased region" description="Polar residues" evidence="1">
    <location>
        <begin position="263"/>
        <end position="290"/>
    </location>
</feature>
<sequence length="449" mass="47939">MAVRMPLQQSYGSTLVHGPPVAMAQVVVQPGSQSLPLACTVHMAKEGHSQIAPTVPMVHPHAPAAFQPQLHPLQPLLNSKSVDRLFRAAPPALADAVRSWAPVPTAKLCASSGQPQTPQKVWTTRQAIKAACALPLQVPSSVSTTASQSPTGGPAGQGSLMATPASEKPERHGRLDSLREQLVQASVELHRMQATLADMGTKLPAAWTGACSGKLGNPKSASSAAKESPLQAVQRAVKQLQGNLEESLNSAEKVPASPDTRNRTFSASSREPSVSSLMKGRNSQQASPVQRTRPHRQASAPARRPSESSTSSRGASISCSTRSIIRRSDARERMRRRVGQSLASTMKDLRLENSQKCDVEDSEGRSVSSDIRPRKPRPPMAAVLQGSSRRSPGQVLSEARRWCDAGNSTGVLRVDQKLTQDQGLSEQSPTGSSSERLPKPTLTPVLRCR</sequence>
<dbReference type="AlphaFoldDB" id="A0A812T5W6"/>
<reference evidence="2" key="1">
    <citation type="submission" date="2021-02" db="EMBL/GenBank/DDBJ databases">
        <authorList>
            <person name="Dougan E. K."/>
            <person name="Rhodes N."/>
            <person name="Thang M."/>
            <person name="Chan C."/>
        </authorList>
    </citation>
    <scope>NUCLEOTIDE SEQUENCE</scope>
</reference>
<keyword evidence="3" id="KW-1185">Reference proteome</keyword>
<protein>
    <submittedName>
        <fullName evidence="2">Cbwd1 protein</fullName>
    </submittedName>
</protein>
<accession>A0A812T5W6</accession>
<comment type="caution">
    <text evidence="2">The sequence shown here is derived from an EMBL/GenBank/DDBJ whole genome shotgun (WGS) entry which is preliminary data.</text>
</comment>
<dbReference type="OrthoDB" id="444104at2759"/>
<dbReference type="EMBL" id="CAJNDS010002512">
    <property type="protein sequence ID" value="CAE7505709.1"/>
    <property type="molecule type" value="Genomic_DNA"/>
</dbReference>
<feature type="compositionally biased region" description="Low complexity" evidence="1">
    <location>
        <begin position="298"/>
        <end position="323"/>
    </location>
</feature>
<name>A0A812T5W6_9DINO</name>
<feature type="region of interest" description="Disordered" evidence="1">
    <location>
        <begin position="244"/>
        <end position="449"/>
    </location>
</feature>
<feature type="compositionally biased region" description="Polar residues" evidence="1">
    <location>
        <begin position="417"/>
        <end position="435"/>
    </location>
</feature>
<feature type="compositionally biased region" description="Basic and acidic residues" evidence="1">
    <location>
        <begin position="347"/>
        <end position="364"/>
    </location>
</feature>
<organism evidence="2 3">
    <name type="scientific">Symbiodinium natans</name>
    <dbReference type="NCBI Taxonomy" id="878477"/>
    <lineage>
        <taxon>Eukaryota</taxon>
        <taxon>Sar</taxon>
        <taxon>Alveolata</taxon>
        <taxon>Dinophyceae</taxon>
        <taxon>Suessiales</taxon>
        <taxon>Symbiodiniaceae</taxon>
        <taxon>Symbiodinium</taxon>
    </lineage>
</organism>
<evidence type="ECO:0000313" key="2">
    <source>
        <dbReference type="EMBL" id="CAE7505709.1"/>
    </source>
</evidence>
<evidence type="ECO:0000256" key="1">
    <source>
        <dbReference type="SAM" id="MobiDB-lite"/>
    </source>
</evidence>
<dbReference type="Proteomes" id="UP000604046">
    <property type="component" value="Unassembled WGS sequence"/>
</dbReference>
<feature type="compositionally biased region" description="Polar residues" evidence="1">
    <location>
        <begin position="142"/>
        <end position="151"/>
    </location>
</feature>
<proteinExistence type="predicted"/>
<feature type="region of interest" description="Disordered" evidence="1">
    <location>
        <begin position="142"/>
        <end position="174"/>
    </location>
</feature>
<evidence type="ECO:0000313" key="3">
    <source>
        <dbReference type="Proteomes" id="UP000604046"/>
    </source>
</evidence>
<gene>
    <name evidence="2" type="primary">Cbwd1</name>
    <name evidence="2" type="ORF">SNAT2548_LOCUS28330</name>
</gene>